<accession>A0ABR7W6A9</accession>
<proteinExistence type="predicted"/>
<keyword evidence="2" id="KW-1185">Reference proteome</keyword>
<dbReference type="Gene3D" id="3.40.640.10">
    <property type="entry name" value="Type I PLP-dependent aspartate aminotransferase-like (Major domain)"/>
    <property type="match status" value="1"/>
</dbReference>
<organism evidence="1 2">
    <name type="scientific">Gordonia hankookensis</name>
    <dbReference type="NCBI Taxonomy" id="589403"/>
    <lineage>
        <taxon>Bacteria</taxon>
        <taxon>Bacillati</taxon>
        <taxon>Actinomycetota</taxon>
        <taxon>Actinomycetes</taxon>
        <taxon>Mycobacteriales</taxon>
        <taxon>Gordoniaceae</taxon>
        <taxon>Gordonia</taxon>
    </lineage>
</organism>
<evidence type="ECO:0000313" key="2">
    <source>
        <dbReference type="Proteomes" id="UP000602395"/>
    </source>
</evidence>
<protein>
    <submittedName>
        <fullName evidence="1">Uncharacterized protein</fullName>
    </submittedName>
</protein>
<dbReference type="RefSeq" id="WP_190265359.1">
    <property type="nucleotide sequence ID" value="NZ_BAABAD010000003.1"/>
</dbReference>
<comment type="caution">
    <text evidence="1">The sequence shown here is derived from an EMBL/GenBank/DDBJ whole genome shotgun (WGS) entry which is preliminary data.</text>
</comment>
<dbReference type="SUPFAM" id="SSF51735">
    <property type="entry name" value="NAD(P)-binding Rossmann-fold domains"/>
    <property type="match status" value="1"/>
</dbReference>
<dbReference type="Proteomes" id="UP000602395">
    <property type="component" value="Unassembled WGS sequence"/>
</dbReference>
<dbReference type="InterPro" id="IPR015421">
    <property type="entry name" value="PyrdxlP-dep_Trfase_major"/>
</dbReference>
<reference evidence="1 2" key="1">
    <citation type="submission" date="2020-09" db="EMBL/GenBank/DDBJ databases">
        <title>Novel species in genus Gordonia.</title>
        <authorList>
            <person name="Zhang G."/>
        </authorList>
    </citation>
    <scope>NUCLEOTIDE SEQUENCE [LARGE SCALE GENOMIC DNA]</scope>
    <source>
        <strain evidence="1 2">ON-33</strain>
    </source>
</reference>
<name>A0ABR7W6A9_9ACTN</name>
<sequence>MITTENTSTDTVLVVMDGSTRAHAIVHQVLRSGRNVVLTGPSSHDVVPFVDAAVRDRVWAVVSDPSDPDQVAAVIERATDIVGPVIMIVDPSGLLSDARSADRLVA</sequence>
<dbReference type="InterPro" id="IPR036291">
    <property type="entry name" value="NAD(P)-bd_dom_sf"/>
</dbReference>
<dbReference type="EMBL" id="JACWMS010000001">
    <property type="protein sequence ID" value="MBD1318016.1"/>
    <property type="molecule type" value="Genomic_DNA"/>
</dbReference>
<evidence type="ECO:0000313" key="1">
    <source>
        <dbReference type="EMBL" id="MBD1318016.1"/>
    </source>
</evidence>
<gene>
    <name evidence="1" type="ORF">IDF66_00330</name>
</gene>